<feature type="domain" description="TRAP C4-dicarboxylate transport system permease DctM subunit" evidence="8">
    <location>
        <begin position="7"/>
        <end position="430"/>
    </location>
</feature>
<dbReference type="AlphaFoldDB" id="A0A0J6S9L3"/>
<feature type="transmembrane region" description="Helical" evidence="7">
    <location>
        <begin position="86"/>
        <end position="107"/>
    </location>
</feature>
<comment type="caution">
    <text evidence="9">The sequence shown here is derived from an EMBL/GenBank/DDBJ whole genome shotgun (WGS) entry which is preliminary data.</text>
</comment>
<sequence>MNAAIIFGLLIALMLTGMPISIALGLSVLTFLFTMTTVPIEAVALKLFTGIENFEIMAIPFFILSGNFLTHGGVARRMINFATAMVGHWHGGLGLAGVMACALFAAISGSSPATVVAIGSIILPAMVAQGFPKRFGAGVITTSGALGILIPPSIVMVMYSVATSGAVVTGPDGQRVSSASISTLFVAGVIPGLMLAALLGFTTWYRARKFGYPRMPKATWYERWVAFRKSVWGLLLIVLVLGGIYSGAFTPTEAAAVSAVYAFVIALFVYRDLTWRDVPRVLLDSANMSAMLLYIITNAVLFSFLMTSEQIPQAMAGWITGAGLNWVVFLLIVNILLLVAGNVMEPSSIVLIMAPILFPIAAKLGIDPVHFGIMMVVNMEVGMCHPPVGLNLYVASGITRMGITELTIAVWPWLLTMLIFLVVVTYVPAISLWLPRMLGMM</sequence>
<dbReference type="PANTHER" id="PTHR33362:SF5">
    <property type="entry name" value="C4-DICARBOXYLATE TRAP TRANSPORTER LARGE PERMEASE PROTEIN DCTM"/>
    <property type="match status" value="1"/>
</dbReference>
<feature type="transmembrane region" description="Helical" evidence="7">
    <location>
        <begin position="113"/>
        <end position="131"/>
    </location>
</feature>
<comment type="similarity">
    <text evidence="7">Belongs to the TRAP transporter large permease family.</text>
</comment>
<feature type="transmembrane region" description="Helical" evidence="7">
    <location>
        <begin position="410"/>
        <end position="434"/>
    </location>
</feature>
<evidence type="ECO:0000256" key="2">
    <source>
        <dbReference type="ARBA" id="ARBA00022475"/>
    </source>
</evidence>
<dbReference type="InterPro" id="IPR010656">
    <property type="entry name" value="DctM"/>
</dbReference>
<gene>
    <name evidence="9" type="ORF">VP06_23075</name>
</gene>
<reference evidence="9 10" key="1">
    <citation type="submission" date="2015-03" db="EMBL/GenBank/DDBJ databases">
        <title>Genome sequencing of Methylobacterium aquaticum DSM16371 type strain.</title>
        <authorList>
            <person name="Chaudhry V."/>
            <person name="Patil P.B."/>
        </authorList>
    </citation>
    <scope>NUCLEOTIDE SEQUENCE [LARGE SCALE GENOMIC DNA]</scope>
    <source>
        <strain evidence="9 10">DSM 16371</strain>
    </source>
</reference>
<feature type="transmembrane region" description="Helical" evidence="7">
    <location>
        <begin position="138"/>
        <end position="161"/>
    </location>
</feature>
<feature type="transmembrane region" description="Helical" evidence="7">
    <location>
        <begin position="347"/>
        <end position="366"/>
    </location>
</feature>
<dbReference type="Pfam" id="PF06808">
    <property type="entry name" value="DctM"/>
    <property type="match status" value="1"/>
</dbReference>
<dbReference type="NCBIfam" id="TIGR00786">
    <property type="entry name" value="dctM"/>
    <property type="match status" value="1"/>
</dbReference>
<keyword evidence="3 7" id="KW-0997">Cell inner membrane</keyword>
<evidence type="ECO:0000256" key="5">
    <source>
        <dbReference type="ARBA" id="ARBA00022989"/>
    </source>
</evidence>
<feature type="transmembrane region" description="Helical" evidence="7">
    <location>
        <begin position="181"/>
        <end position="205"/>
    </location>
</feature>
<organism evidence="9 10">
    <name type="scientific">Methylobacterium aquaticum</name>
    <dbReference type="NCBI Taxonomy" id="270351"/>
    <lineage>
        <taxon>Bacteria</taxon>
        <taxon>Pseudomonadati</taxon>
        <taxon>Pseudomonadota</taxon>
        <taxon>Alphaproteobacteria</taxon>
        <taxon>Hyphomicrobiales</taxon>
        <taxon>Methylobacteriaceae</taxon>
        <taxon>Methylobacterium</taxon>
    </lineage>
</organism>
<dbReference type="GO" id="GO:0005886">
    <property type="term" value="C:plasma membrane"/>
    <property type="evidence" value="ECO:0007669"/>
    <property type="project" value="UniProtKB-SubCell"/>
</dbReference>
<dbReference type="EMBL" id="LABX01000185">
    <property type="protein sequence ID" value="KMO30048.1"/>
    <property type="molecule type" value="Genomic_DNA"/>
</dbReference>
<feature type="transmembrane region" description="Helical" evidence="7">
    <location>
        <begin position="318"/>
        <end position="340"/>
    </location>
</feature>
<dbReference type="RefSeq" id="WP_048466123.1">
    <property type="nucleotide sequence ID" value="NZ_JBNTQU010000016.1"/>
</dbReference>
<comment type="subunit">
    <text evidence="7">The complex comprises the extracytoplasmic solute receptor protein and the two transmembrane proteins.</text>
</comment>
<keyword evidence="5 7" id="KW-1133">Transmembrane helix</keyword>
<keyword evidence="4 7" id="KW-0812">Transmembrane</keyword>
<keyword evidence="2" id="KW-1003">Cell membrane</keyword>
<evidence type="ECO:0000313" key="9">
    <source>
        <dbReference type="EMBL" id="KMO30048.1"/>
    </source>
</evidence>
<dbReference type="PATRIC" id="fig|270351.6.peg.2496"/>
<dbReference type="GO" id="GO:0022857">
    <property type="term" value="F:transmembrane transporter activity"/>
    <property type="evidence" value="ECO:0007669"/>
    <property type="project" value="UniProtKB-UniRule"/>
</dbReference>
<dbReference type="PANTHER" id="PTHR33362">
    <property type="entry name" value="SIALIC ACID TRAP TRANSPORTER PERMEASE PROTEIN SIAT-RELATED"/>
    <property type="match status" value="1"/>
</dbReference>
<evidence type="ECO:0000256" key="6">
    <source>
        <dbReference type="ARBA" id="ARBA00023136"/>
    </source>
</evidence>
<feature type="transmembrane region" description="Helical" evidence="7">
    <location>
        <begin position="56"/>
        <end position="74"/>
    </location>
</feature>
<protein>
    <recommendedName>
        <fullName evidence="7">TRAP transporter large permease protein</fullName>
    </recommendedName>
</protein>
<evidence type="ECO:0000256" key="7">
    <source>
        <dbReference type="RuleBase" id="RU369079"/>
    </source>
</evidence>
<dbReference type="PIRSF" id="PIRSF006066">
    <property type="entry name" value="HI0050"/>
    <property type="match status" value="1"/>
</dbReference>
<comment type="function">
    <text evidence="7">Part of the tripartite ATP-independent periplasmic (TRAP) transport system.</text>
</comment>
<keyword evidence="6 7" id="KW-0472">Membrane</keyword>
<proteinExistence type="inferred from homology"/>
<feature type="transmembrane region" description="Helical" evidence="7">
    <location>
        <begin position="285"/>
        <end position="306"/>
    </location>
</feature>
<keyword evidence="7" id="KW-0813">Transport</keyword>
<dbReference type="InterPro" id="IPR004681">
    <property type="entry name" value="TRAP_DctM"/>
</dbReference>
<dbReference type="OrthoDB" id="7339120at2"/>
<evidence type="ECO:0000259" key="8">
    <source>
        <dbReference type="Pfam" id="PF06808"/>
    </source>
</evidence>
<evidence type="ECO:0000256" key="4">
    <source>
        <dbReference type="ARBA" id="ARBA00022692"/>
    </source>
</evidence>
<dbReference type="Proteomes" id="UP000035929">
    <property type="component" value="Unassembled WGS sequence"/>
</dbReference>
<evidence type="ECO:0000313" key="10">
    <source>
        <dbReference type="Proteomes" id="UP000035929"/>
    </source>
</evidence>
<accession>A0A0J6S9L3</accession>
<name>A0A0J6S9L3_9HYPH</name>
<evidence type="ECO:0000256" key="3">
    <source>
        <dbReference type="ARBA" id="ARBA00022519"/>
    </source>
</evidence>
<evidence type="ECO:0000256" key="1">
    <source>
        <dbReference type="ARBA" id="ARBA00004429"/>
    </source>
</evidence>
<feature type="transmembrane region" description="Helical" evidence="7">
    <location>
        <begin position="254"/>
        <end position="273"/>
    </location>
</feature>
<feature type="transmembrane region" description="Helical" evidence="7">
    <location>
        <begin position="226"/>
        <end position="248"/>
    </location>
</feature>
<comment type="subcellular location">
    <subcellularLocation>
        <location evidence="1 7">Cell inner membrane</location>
        <topology evidence="1 7">Multi-pass membrane protein</topology>
    </subcellularLocation>
</comment>